<proteinExistence type="predicted"/>
<comment type="caution">
    <text evidence="6">The sequence shown here is derived from an EMBL/GenBank/DDBJ whole genome shotgun (WGS) entry which is preliminary data.</text>
</comment>
<dbReference type="Pfam" id="PF10145">
    <property type="entry name" value="PhageMin_Tail"/>
    <property type="match status" value="1"/>
</dbReference>
<keyword evidence="4" id="KW-1133">Transmembrane helix</keyword>
<evidence type="ECO:0000256" key="3">
    <source>
        <dbReference type="SAM" id="MobiDB-lite"/>
    </source>
</evidence>
<dbReference type="NCBIfam" id="TIGR01760">
    <property type="entry name" value="tape_meas_TP901"/>
    <property type="match status" value="1"/>
</dbReference>
<accession>A0A5Y9TSD4</accession>
<evidence type="ECO:0000259" key="5">
    <source>
        <dbReference type="Pfam" id="PF10145"/>
    </source>
</evidence>
<dbReference type="AlphaFoldDB" id="A0A5Y9TSD4"/>
<protein>
    <submittedName>
        <fullName evidence="6">Phage tail tape measure protein</fullName>
    </submittedName>
</protein>
<evidence type="ECO:0000256" key="2">
    <source>
        <dbReference type="SAM" id="Coils"/>
    </source>
</evidence>
<keyword evidence="2" id="KW-0175">Coiled coil</keyword>
<dbReference type="PANTHER" id="PTHR37813:SF1">
    <property type="entry name" value="FELS-2 PROPHAGE PROTEIN"/>
    <property type="match status" value="1"/>
</dbReference>
<keyword evidence="1" id="KW-1188">Viral release from host cell</keyword>
<gene>
    <name evidence="6" type="ORF">F0070_20750</name>
</gene>
<feature type="transmembrane region" description="Helical" evidence="4">
    <location>
        <begin position="558"/>
        <end position="586"/>
    </location>
</feature>
<feature type="region of interest" description="Disordered" evidence="3">
    <location>
        <begin position="998"/>
        <end position="1021"/>
    </location>
</feature>
<feature type="transmembrane region" description="Helical" evidence="4">
    <location>
        <begin position="714"/>
        <end position="742"/>
    </location>
</feature>
<dbReference type="PANTHER" id="PTHR37813">
    <property type="entry name" value="FELS-2 PROPHAGE PROTEIN"/>
    <property type="match status" value="1"/>
</dbReference>
<reference evidence="6" key="1">
    <citation type="submission" date="2019-09" db="EMBL/GenBank/DDBJ databases">
        <authorList>
            <consortium name="PulseNet: The National Subtyping Network for Foodborne Disease Surveillance"/>
            <person name="Tarr C.L."/>
            <person name="Trees E."/>
            <person name="Katz L.S."/>
            <person name="Carleton-Romer H.A."/>
            <person name="Stroika S."/>
            <person name="Kucerova Z."/>
            <person name="Roache K.F."/>
            <person name="Sabol A.L."/>
            <person name="Besser J."/>
            <person name="Gerner-Smidt P."/>
        </authorList>
    </citation>
    <scope>NUCLEOTIDE SEQUENCE</scope>
    <source>
        <strain evidence="6">PNUSAS091413</strain>
    </source>
</reference>
<feature type="transmembrane region" description="Helical" evidence="4">
    <location>
        <begin position="675"/>
        <end position="702"/>
    </location>
</feature>
<organism evidence="6">
    <name type="scientific">Salmonella enterica</name>
    <name type="common">Salmonella choleraesuis</name>
    <dbReference type="NCBI Taxonomy" id="28901"/>
    <lineage>
        <taxon>Bacteria</taxon>
        <taxon>Pseudomonadati</taxon>
        <taxon>Pseudomonadota</taxon>
        <taxon>Gammaproteobacteria</taxon>
        <taxon>Enterobacterales</taxon>
        <taxon>Enterobacteriaceae</taxon>
        <taxon>Salmonella</taxon>
    </lineage>
</organism>
<dbReference type="EMBL" id="AAKCZA010000012">
    <property type="protein sequence ID" value="ECQ8051572.1"/>
    <property type="molecule type" value="Genomic_DNA"/>
</dbReference>
<evidence type="ECO:0000256" key="4">
    <source>
        <dbReference type="SAM" id="Phobius"/>
    </source>
</evidence>
<evidence type="ECO:0000313" key="6">
    <source>
        <dbReference type="EMBL" id="ECQ8051572.1"/>
    </source>
</evidence>
<keyword evidence="4" id="KW-0472">Membrane</keyword>
<sequence length="1021" mass="107977">MSDNNLRLQVILNAVDKLTRPFRSAQASSRELAAAVKKSRDAIKQLDQAGSSLDSFRKLQAENQKLGDRLNYARQRANLLSHELGAMGPPSQRQVVALGRQQLAVQRLEERQKKLQQQTALVRAELYRAGISASDGASATARIARETMRYNRQLSEQEARLRRVGEQQRKMHAARAAYSRSLEVRDRIAGAGATTTAAGLAMGAPVMAAVKSYASMEDAMKGVAKQVNGLRDDNGNRTKQFYDMQDAIKAASEQLPMENGAIDYAALVEGGARMGVTSQDDPFEDQKRDLLAFASTAAKAATAFELPADELAEGLGKIAQLYKVPTRNIEQLGDALNYLDDNAMSKGGDIINVLQRMGGVADRLDFRKAAALGSTFLSLGAAPEIAASASNAMVRELSIATMQSKRFFEGMNLLKLNPAEVEKQMTTDAMGTIQRVLEKVNNLPQDKRLSAMTMIFGKEFGDDAAKLANNLPELQRQLKLTSGSGANGSMQKESDINKDSLSAQWLLVKTGAQNAFSSLGETLRQPLMDIMGMVKGVTGALRRWVEQNPVLAGTLMKVAAATAAVTVGLGTLAVAVAAVLGPIAVIRFGLSVLGVKTLPSVAAAVTRTGGALSWLAGAPLSLLRRGMASSGGSFGLLSAPLNSLRRSAGIAGNALKTVAGAPLAMFRAGMSGIRGVIGMVMNPLAALRGGLTAAGGVLRFLVSGPLALLRGALFGISGLLGALLSPIGLVVAALAGVALVVWKYWQPISAFLGGVVEGFKAAAAPISAAFEPLRPVFQWIGDRVQALWGWFSDLLSPVKSTSEELNSAAAMGRRFGEALAEGLNMVMHPLESLKSGVSWLLEKLGIVSKEAAKAKLPAQVTQQQSATVNSDGKVVLPPGGFPAYAGMYDTGGIIPRGQFGIVGENGPEIVNGPANVTSRRRTAALASVVAGVMGVAATPAEAVPLHPFSLPARAYQTQPVKADSTPSVIRYEINAPIHIVAQPGQSAQDIAREVARQLDERERRARAKARSNFSDQGGYES</sequence>
<feature type="coiled-coil region" evidence="2">
    <location>
        <begin position="56"/>
        <end position="125"/>
    </location>
</feature>
<feature type="domain" description="Phage tail tape measure protein" evidence="5">
    <location>
        <begin position="246"/>
        <end position="457"/>
    </location>
</feature>
<keyword evidence="4" id="KW-0812">Transmembrane</keyword>
<evidence type="ECO:0000256" key="1">
    <source>
        <dbReference type="ARBA" id="ARBA00022612"/>
    </source>
</evidence>
<name>A0A5Y9TSD4_SALER</name>
<dbReference type="InterPro" id="IPR010090">
    <property type="entry name" value="Phage_tape_meas"/>
</dbReference>